<gene>
    <name evidence="7" type="ORF">CBER1_08015</name>
</gene>
<evidence type="ECO:0000256" key="4">
    <source>
        <dbReference type="ARBA" id="ARBA00023002"/>
    </source>
</evidence>
<dbReference type="PROSITE" id="PS51387">
    <property type="entry name" value="FAD_PCMH"/>
    <property type="match status" value="1"/>
</dbReference>
<dbReference type="Proteomes" id="UP000237631">
    <property type="component" value="Unassembled WGS sequence"/>
</dbReference>
<dbReference type="GO" id="GO:0006695">
    <property type="term" value="P:cholesterol biosynthetic process"/>
    <property type="evidence" value="ECO:0007669"/>
    <property type="project" value="InterPro"/>
</dbReference>
<dbReference type="Gene3D" id="3.30.465.10">
    <property type="match status" value="1"/>
</dbReference>
<keyword evidence="4" id="KW-0560">Oxidoreductase</keyword>
<dbReference type="InterPro" id="IPR029057">
    <property type="entry name" value="PRTase-like"/>
</dbReference>
<keyword evidence="8" id="KW-1185">Reference proteome</keyword>
<dbReference type="InterPro" id="IPR005919">
    <property type="entry name" value="Pmev_kin_anim"/>
</dbReference>
<comment type="similarity">
    <text evidence="1">Belongs to the oxygen-dependent FAD-linked oxidoreductase family.</text>
</comment>
<protein>
    <recommendedName>
        <fullName evidence="6">FAD-binding PCMH-type domain-containing protein</fullName>
    </recommendedName>
</protein>
<dbReference type="Pfam" id="PF00156">
    <property type="entry name" value="Pribosyltran"/>
    <property type="match status" value="1"/>
</dbReference>
<dbReference type="GO" id="GO:0071949">
    <property type="term" value="F:FAD binding"/>
    <property type="evidence" value="ECO:0007669"/>
    <property type="project" value="InterPro"/>
</dbReference>
<dbReference type="InterPro" id="IPR016166">
    <property type="entry name" value="FAD-bd_PCMH"/>
</dbReference>
<evidence type="ECO:0000256" key="2">
    <source>
        <dbReference type="ARBA" id="ARBA00022630"/>
    </source>
</evidence>
<dbReference type="STRING" id="357750.A0A2S6C6X6"/>
<dbReference type="GO" id="GO:0016491">
    <property type="term" value="F:oxidoreductase activity"/>
    <property type="evidence" value="ECO:0007669"/>
    <property type="project" value="UniProtKB-KW"/>
</dbReference>
<dbReference type="InterPro" id="IPR029063">
    <property type="entry name" value="SAM-dependent_MTases_sf"/>
</dbReference>
<dbReference type="InterPro" id="IPR027417">
    <property type="entry name" value="P-loop_NTPase"/>
</dbReference>
<dbReference type="PANTHER" id="PTHR42973">
    <property type="entry name" value="BINDING OXIDOREDUCTASE, PUTATIVE (AFU_ORTHOLOGUE AFUA_1G17690)-RELATED"/>
    <property type="match status" value="1"/>
</dbReference>
<dbReference type="AlphaFoldDB" id="A0A2S6C6X6"/>
<dbReference type="Pfam" id="PF08031">
    <property type="entry name" value="BBE"/>
    <property type="match status" value="1"/>
</dbReference>
<dbReference type="UniPathway" id="UPA00057">
    <property type="reaction ID" value="UER00099"/>
</dbReference>
<evidence type="ECO:0000256" key="3">
    <source>
        <dbReference type="ARBA" id="ARBA00022827"/>
    </source>
</evidence>
<keyword evidence="2" id="KW-0285">Flavoprotein</keyword>
<feature type="region of interest" description="Disordered" evidence="5">
    <location>
        <begin position="913"/>
        <end position="939"/>
    </location>
</feature>
<evidence type="ECO:0000259" key="6">
    <source>
        <dbReference type="PROSITE" id="PS51387"/>
    </source>
</evidence>
<evidence type="ECO:0000256" key="5">
    <source>
        <dbReference type="SAM" id="MobiDB-lite"/>
    </source>
</evidence>
<name>A0A2S6C6X6_9PEZI</name>
<dbReference type="InterPro" id="IPR000836">
    <property type="entry name" value="PRTase_dom"/>
</dbReference>
<dbReference type="InterPro" id="IPR016169">
    <property type="entry name" value="FAD-bd_PCMH_sub2"/>
</dbReference>
<feature type="compositionally biased region" description="Basic and acidic residues" evidence="5">
    <location>
        <begin position="913"/>
        <end position="938"/>
    </location>
</feature>
<dbReference type="PANTHER" id="PTHR42973:SF25">
    <property type="entry name" value="PHOSPHOMEVALONATE KINASE"/>
    <property type="match status" value="1"/>
</dbReference>
<dbReference type="GO" id="GO:0005737">
    <property type="term" value="C:cytoplasm"/>
    <property type="evidence" value="ECO:0007669"/>
    <property type="project" value="InterPro"/>
</dbReference>
<dbReference type="GO" id="GO:0019287">
    <property type="term" value="P:isopentenyl diphosphate biosynthetic process, mevalonate pathway"/>
    <property type="evidence" value="ECO:0007669"/>
    <property type="project" value="UniProtKB-UniPathway"/>
</dbReference>
<dbReference type="InterPro" id="IPR050416">
    <property type="entry name" value="FAD-linked_Oxidoreductase"/>
</dbReference>
<dbReference type="Gene3D" id="3.40.50.150">
    <property type="entry name" value="Vaccinia Virus protein VP39"/>
    <property type="match status" value="1"/>
</dbReference>
<dbReference type="Pfam" id="PF04275">
    <property type="entry name" value="P-mevalo_kinase"/>
    <property type="match status" value="1"/>
</dbReference>
<dbReference type="OrthoDB" id="363185at2759"/>
<reference evidence="8" key="1">
    <citation type="journal article" date="2017" name="bioRxiv">
        <title>Conservation of a gene cluster reveals novel cercosporin biosynthetic mechanisms and extends production to the genus Colletotrichum.</title>
        <authorList>
            <person name="de Jonge R."/>
            <person name="Ebert M.K."/>
            <person name="Huitt-Roehl C.R."/>
            <person name="Pal P."/>
            <person name="Suttle J.C."/>
            <person name="Spanner R.E."/>
            <person name="Neubauer J.D."/>
            <person name="Jurick W.M.II."/>
            <person name="Stott K.A."/>
            <person name="Secor G.A."/>
            <person name="Thomma B.P.H.J."/>
            <person name="Van de Peer Y."/>
            <person name="Townsend C.A."/>
            <person name="Bolton M.D."/>
        </authorList>
    </citation>
    <scope>NUCLEOTIDE SEQUENCE [LARGE SCALE GENOMIC DNA]</scope>
    <source>
        <strain evidence="8">CBS538.71</strain>
    </source>
</reference>
<dbReference type="Pfam" id="PF01565">
    <property type="entry name" value="FAD_binding_4"/>
    <property type="match status" value="1"/>
</dbReference>
<dbReference type="Gene3D" id="3.40.50.300">
    <property type="entry name" value="P-loop containing nucleotide triphosphate hydrolases"/>
    <property type="match status" value="1"/>
</dbReference>
<dbReference type="SUPFAM" id="SSF53271">
    <property type="entry name" value="PRTase-like"/>
    <property type="match status" value="1"/>
</dbReference>
<dbReference type="GO" id="GO:0004631">
    <property type="term" value="F:phosphomevalonate kinase activity"/>
    <property type="evidence" value="ECO:0007669"/>
    <property type="project" value="InterPro"/>
</dbReference>
<evidence type="ECO:0000313" key="8">
    <source>
        <dbReference type="Proteomes" id="UP000237631"/>
    </source>
</evidence>
<dbReference type="SUPFAM" id="SSF56176">
    <property type="entry name" value="FAD-binding/transporter-associated domain-like"/>
    <property type="match status" value="1"/>
</dbReference>
<proteinExistence type="inferred from homology"/>
<comment type="caution">
    <text evidence="7">The sequence shown here is derived from an EMBL/GenBank/DDBJ whole genome shotgun (WGS) entry which is preliminary data.</text>
</comment>
<sequence>MLNQSLKADPPLSYKIAMATVNALKSALRRKITEIAPSLTRPLSDSEYDAGFTALAEDIDKAVYDDFIIPQLSLLLEPLLNTRAQISVLEIGPGPKSVLAELPERQRRKIKRYSAFEPNEVFATRLEQSLSSVSNSPSSLPNLQATPNIRRQRYTLETTTSTNTNHEVEDFDVVLFCHSLYGLEPKRDVVEKALGMLTKSPEDDGIVIVFHRQGSLKLDNLICHRTASFPTGVFRVEDDDKKLDSFAHFIAGVVIEDKEEDETVRLEWRKECRLLGRRGFGHPNHLSFDAPNIMVAFTRHATSLPQLMAKMPIAPAQYKIKSHEARQHQPALIVKPQEIGHVQYCVRWALENRTALTIIGGGHSGHCLQPNVVAVDMGAFDKVHIVAPAAGVSDTVIVVGAGCKAGDVIHTAMAAELTVPLGSRPSVGAGLWLQGGIGHMARLHALTCDAILGAVVVSVASGQVFCVGQVPKEHQPQGAKCIDGDSDLLWAVKGAGTNFAITVSVNFMASPARKFAIQNWVMPLNDDSAARRKLQDFDHLVASKLPQHSSADAYLYYEKDKLHLGVSLCETFTTEPTDEWLSVARNTFGPKNGHQTVDGTGLFDTEMYVSAMHGGHAGGKMSSFKRCLFLKDISASRMVDSLIAVLQVRPSPYCYFHLLHGGGTVGDISEIITAFGCRDWDFACVITGVWERSQDGTDIARRTTQWEYDVIRELSPICSGVYSADLGPDPRDACLALKAFGPNHPRLARLKQKYDPENVLAYACPLPKASTIPKLIVLVTGEHGSGKDYSADVWVSVLGSRTHNGLVARTVSISDATKREYAEATGADYNRLLGDRSYKEQQRVSLTAFFETQLHVRPQLAEEHFMRVVNDAEGVDVLFITGMRDEAPLAAFSHLVSHSRLLEVKIKANKETQRARRGVPDVDGEDIHDNTTEVDRDSNSCPSLVFSNDGSGKDGAIKFAELYLLPLLGDDLLQLKRSIHLINDSPRPGFAFRDVLGICQQPDERNLCTTLLQQYFTGDWKKVNVIAGCETGGLVLGLLLATHLNMPFAMIRKAGKRPDPKIAVTKSVSYVSSSLAEDPIEEKIEMDVGLVSEGDRVVVVDDVLSTGETICAVLQLLGEAGIETGGLNVLVVAEFPAHRGRDLLRQRGFGGVNVQSLLVFAGE</sequence>
<evidence type="ECO:0000256" key="1">
    <source>
        <dbReference type="ARBA" id="ARBA00005466"/>
    </source>
</evidence>
<dbReference type="Gene3D" id="3.40.50.2020">
    <property type="match status" value="1"/>
</dbReference>
<organism evidence="7 8">
    <name type="scientific">Cercospora berteroae</name>
    <dbReference type="NCBI Taxonomy" id="357750"/>
    <lineage>
        <taxon>Eukaryota</taxon>
        <taxon>Fungi</taxon>
        <taxon>Dikarya</taxon>
        <taxon>Ascomycota</taxon>
        <taxon>Pezizomycotina</taxon>
        <taxon>Dothideomycetes</taxon>
        <taxon>Dothideomycetidae</taxon>
        <taxon>Mycosphaerellales</taxon>
        <taxon>Mycosphaerellaceae</taxon>
        <taxon>Cercospora</taxon>
    </lineage>
</organism>
<keyword evidence="3" id="KW-0274">FAD</keyword>
<dbReference type="EMBL" id="PNEN01000539">
    <property type="protein sequence ID" value="PPJ55485.1"/>
    <property type="molecule type" value="Genomic_DNA"/>
</dbReference>
<feature type="domain" description="FAD-binding PCMH-type" evidence="6">
    <location>
        <begin position="326"/>
        <end position="512"/>
    </location>
</feature>
<evidence type="ECO:0000313" key="7">
    <source>
        <dbReference type="EMBL" id="PPJ55485.1"/>
    </source>
</evidence>
<dbReference type="InterPro" id="IPR012951">
    <property type="entry name" value="BBE"/>
</dbReference>
<dbReference type="InterPro" id="IPR006094">
    <property type="entry name" value="Oxid_FAD_bind_N"/>
</dbReference>
<dbReference type="InterPro" id="IPR036318">
    <property type="entry name" value="FAD-bd_PCMH-like_sf"/>
</dbReference>
<dbReference type="Gene3D" id="3.40.462.20">
    <property type="match status" value="1"/>
</dbReference>
<accession>A0A2S6C6X6</accession>